<evidence type="ECO:0000256" key="1">
    <source>
        <dbReference type="SAM" id="Phobius"/>
    </source>
</evidence>
<keyword evidence="1" id="KW-0812">Transmembrane</keyword>
<keyword evidence="1" id="KW-0472">Membrane</keyword>
<dbReference type="EMBL" id="KN846953">
    <property type="protein sequence ID" value="KIV80885.1"/>
    <property type="molecule type" value="Genomic_DNA"/>
</dbReference>
<protein>
    <submittedName>
        <fullName evidence="2">Uncharacterized protein</fullName>
    </submittedName>
</protein>
<reference evidence="2 3" key="1">
    <citation type="submission" date="2015-01" db="EMBL/GenBank/DDBJ databases">
        <title>The Genome Sequence of Exophiala sideris CBS121828.</title>
        <authorList>
            <consortium name="The Broad Institute Genomics Platform"/>
            <person name="Cuomo C."/>
            <person name="de Hoog S."/>
            <person name="Gorbushina A."/>
            <person name="Stielow B."/>
            <person name="Teixiera M."/>
            <person name="Abouelleil A."/>
            <person name="Chapman S.B."/>
            <person name="Priest M."/>
            <person name="Young S.K."/>
            <person name="Wortman J."/>
            <person name="Nusbaum C."/>
            <person name="Birren B."/>
        </authorList>
    </citation>
    <scope>NUCLEOTIDE SEQUENCE [LARGE SCALE GENOMIC DNA]</scope>
    <source>
        <strain evidence="2 3">CBS 121828</strain>
    </source>
</reference>
<sequence>MYKIWKASQDLAIKYQVFAGSGSVLVAWGALTGIIWYKERSSQETINKHGVLSDNQGKKLNNMETSLADVERVTENRAAIK</sequence>
<dbReference type="HOGENOM" id="CLU_2573907_0_0_1"/>
<organism evidence="2 3">
    <name type="scientific">Exophiala sideris</name>
    <dbReference type="NCBI Taxonomy" id="1016849"/>
    <lineage>
        <taxon>Eukaryota</taxon>
        <taxon>Fungi</taxon>
        <taxon>Dikarya</taxon>
        <taxon>Ascomycota</taxon>
        <taxon>Pezizomycotina</taxon>
        <taxon>Eurotiomycetes</taxon>
        <taxon>Chaetothyriomycetidae</taxon>
        <taxon>Chaetothyriales</taxon>
        <taxon>Herpotrichiellaceae</taxon>
        <taxon>Exophiala</taxon>
    </lineage>
</organism>
<evidence type="ECO:0000313" key="2">
    <source>
        <dbReference type="EMBL" id="KIV80885.1"/>
    </source>
</evidence>
<accession>A0A0D1VX66</accession>
<keyword evidence="1" id="KW-1133">Transmembrane helix</keyword>
<name>A0A0D1VX66_9EURO</name>
<proteinExistence type="predicted"/>
<gene>
    <name evidence="2" type="ORF">PV11_08352</name>
</gene>
<evidence type="ECO:0000313" key="3">
    <source>
        <dbReference type="Proteomes" id="UP000053599"/>
    </source>
</evidence>
<dbReference type="Proteomes" id="UP000053599">
    <property type="component" value="Unassembled WGS sequence"/>
</dbReference>
<dbReference type="AlphaFoldDB" id="A0A0D1VX66"/>
<feature type="transmembrane region" description="Helical" evidence="1">
    <location>
        <begin position="15"/>
        <end position="37"/>
    </location>
</feature>